<dbReference type="Proteomes" id="UP001219934">
    <property type="component" value="Unassembled WGS sequence"/>
</dbReference>
<evidence type="ECO:0000313" key="1">
    <source>
        <dbReference type="EMBL" id="KAJ4941543.1"/>
    </source>
</evidence>
<comment type="caution">
    <text evidence="1">The sequence shown here is derived from an EMBL/GenBank/DDBJ whole genome shotgun (WGS) entry which is preliminary data.</text>
</comment>
<keyword evidence="2" id="KW-1185">Reference proteome</keyword>
<sequence length="190" mass="20601">MRAPMALNPNRGVAIPLPACPLLFAHCGTVEEQGFEWTGGAGLDVCGREEHLTVHCPSPAMKYKPTEVTVIDLCRKTPSSSPLVKLDGSHQVDVGCECRSSTVITTGIQRSERKDNRASCLRGSHEPVLPPRKETFVTHKPVSHDYTVQTKNDNDDSISEAGGVELEQVVEETTEIRSAAPLRAGGVWCL</sequence>
<evidence type="ECO:0000313" key="2">
    <source>
        <dbReference type="Proteomes" id="UP001219934"/>
    </source>
</evidence>
<proteinExistence type="predicted"/>
<reference evidence="1" key="1">
    <citation type="submission" date="2022-11" db="EMBL/GenBank/DDBJ databases">
        <title>Chromosome-level genome of Pogonophryne albipinna.</title>
        <authorList>
            <person name="Jo E."/>
        </authorList>
    </citation>
    <scope>NUCLEOTIDE SEQUENCE</scope>
    <source>
        <strain evidence="1">SGF0006</strain>
        <tissue evidence="1">Muscle</tissue>
    </source>
</reference>
<accession>A0AAD6FN71</accession>
<dbReference type="EMBL" id="JAPTMU010000006">
    <property type="protein sequence ID" value="KAJ4941543.1"/>
    <property type="molecule type" value="Genomic_DNA"/>
</dbReference>
<protein>
    <submittedName>
        <fullName evidence="1">Uncharacterized protein</fullName>
    </submittedName>
</protein>
<feature type="non-terminal residue" evidence="1">
    <location>
        <position position="1"/>
    </location>
</feature>
<gene>
    <name evidence="1" type="ORF">JOQ06_011422</name>
</gene>
<organism evidence="1 2">
    <name type="scientific">Pogonophryne albipinna</name>
    <dbReference type="NCBI Taxonomy" id="1090488"/>
    <lineage>
        <taxon>Eukaryota</taxon>
        <taxon>Metazoa</taxon>
        <taxon>Chordata</taxon>
        <taxon>Craniata</taxon>
        <taxon>Vertebrata</taxon>
        <taxon>Euteleostomi</taxon>
        <taxon>Actinopterygii</taxon>
        <taxon>Neopterygii</taxon>
        <taxon>Teleostei</taxon>
        <taxon>Neoteleostei</taxon>
        <taxon>Acanthomorphata</taxon>
        <taxon>Eupercaria</taxon>
        <taxon>Perciformes</taxon>
        <taxon>Notothenioidei</taxon>
        <taxon>Pogonophryne</taxon>
    </lineage>
</organism>
<dbReference type="AlphaFoldDB" id="A0AAD6FN71"/>
<name>A0AAD6FN71_9TELE</name>